<dbReference type="EMBL" id="SJPS01000011">
    <property type="protein sequence ID" value="TWU21259.1"/>
    <property type="molecule type" value="Genomic_DNA"/>
</dbReference>
<evidence type="ECO:0000259" key="4">
    <source>
        <dbReference type="SMART" id="SM00228"/>
    </source>
</evidence>
<keyword evidence="2" id="KW-0378">Hydrolase</keyword>
<feature type="domain" description="PDZ" evidence="4">
    <location>
        <begin position="275"/>
        <end position="348"/>
    </location>
</feature>
<feature type="region of interest" description="Disordered" evidence="3">
    <location>
        <begin position="1"/>
        <end position="24"/>
    </location>
</feature>
<keyword evidence="6" id="KW-1185">Reference proteome</keyword>
<dbReference type="Pfam" id="PF13365">
    <property type="entry name" value="Trypsin_2"/>
    <property type="match status" value="1"/>
</dbReference>
<dbReference type="Gene3D" id="2.40.10.120">
    <property type="match status" value="1"/>
</dbReference>
<evidence type="ECO:0000256" key="1">
    <source>
        <dbReference type="ARBA" id="ARBA00022670"/>
    </source>
</evidence>
<dbReference type="InterPro" id="IPR001940">
    <property type="entry name" value="Peptidase_S1C"/>
</dbReference>
<dbReference type="Gene3D" id="2.30.42.10">
    <property type="match status" value="2"/>
</dbReference>
<dbReference type="InterPro" id="IPR001478">
    <property type="entry name" value="PDZ"/>
</dbReference>
<dbReference type="InterPro" id="IPR036034">
    <property type="entry name" value="PDZ_sf"/>
</dbReference>
<evidence type="ECO:0000313" key="6">
    <source>
        <dbReference type="Proteomes" id="UP000318437"/>
    </source>
</evidence>
<dbReference type="SMART" id="SM00228">
    <property type="entry name" value="PDZ"/>
    <property type="match status" value="2"/>
</dbReference>
<dbReference type="AlphaFoldDB" id="A0A5C6CEM3"/>
<dbReference type="InterPro" id="IPR051201">
    <property type="entry name" value="Chloro_Bact_Ser_Proteases"/>
</dbReference>
<dbReference type="SUPFAM" id="SSF50494">
    <property type="entry name" value="Trypsin-like serine proteases"/>
    <property type="match status" value="1"/>
</dbReference>
<protein>
    <submittedName>
        <fullName evidence="5">Putative serine protease HtrA</fullName>
    </submittedName>
</protein>
<organism evidence="5 6">
    <name type="scientific">Bythopirellula polymerisocia</name>
    <dbReference type="NCBI Taxonomy" id="2528003"/>
    <lineage>
        <taxon>Bacteria</taxon>
        <taxon>Pseudomonadati</taxon>
        <taxon>Planctomycetota</taxon>
        <taxon>Planctomycetia</taxon>
        <taxon>Pirellulales</taxon>
        <taxon>Lacipirellulaceae</taxon>
        <taxon>Bythopirellula</taxon>
    </lineage>
</organism>
<accession>A0A5C6CEM3</accession>
<dbReference type="PANTHER" id="PTHR43343">
    <property type="entry name" value="PEPTIDASE S12"/>
    <property type="match status" value="1"/>
</dbReference>
<dbReference type="PANTHER" id="PTHR43343:SF3">
    <property type="entry name" value="PROTEASE DO-LIKE 8, CHLOROPLASTIC"/>
    <property type="match status" value="1"/>
</dbReference>
<sequence>MSESTTGRFGAPATKLDLDSMDDPRSGEAAVKPCSFRLLLLAAFLVGFLAQSILADTNSRMTPVVRAVLEASPAVVNIQGQKSVVETTDSARQVSKQVNGMGTGVLIDPRGFILTNFHVVDGVRRINVTLSTGQSFIAKTVARDPQTDLAIIRIKPSFDLPVINLGTSQGLMPGETVIAVGNAFGYENTVTTGIVSALHRNVQVNETQQYLDLIQTDASINPGNSGGPLLNIDGEMIGLNVAVRAGAQGIGFAIPVDNALEIATKMMSIEELESNWHGMATLSMSKNEGHVTVARVDRNSPAESCGISRGDLVERIGTVQIRRPLDIERALLGHRSGEQIPVLLRRDDQEITLDLTIASRTSSRPTIPAKMDSFDSATWETLGLILQEEPARSLRELELPYDGGMRVVSVRSESSAAQQGVKEGDILVRFHRWTTASQSDIQYLVDHAESLSKAGALKFYIVRGDKTHYAQMEVATRKNNVK</sequence>
<dbReference type="GO" id="GO:0004252">
    <property type="term" value="F:serine-type endopeptidase activity"/>
    <property type="evidence" value="ECO:0007669"/>
    <property type="project" value="InterPro"/>
</dbReference>
<reference evidence="5 6" key="1">
    <citation type="submission" date="2019-02" db="EMBL/GenBank/DDBJ databases">
        <title>Deep-cultivation of Planctomycetes and their phenomic and genomic characterization uncovers novel biology.</title>
        <authorList>
            <person name="Wiegand S."/>
            <person name="Jogler M."/>
            <person name="Boedeker C."/>
            <person name="Pinto D."/>
            <person name="Vollmers J."/>
            <person name="Rivas-Marin E."/>
            <person name="Kohn T."/>
            <person name="Peeters S.H."/>
            <person name="Heuer A."/>
            <person name="Rast P."/>
            <person name="Oberbeckmann S."/>
            <person name="Bunk B."/>
            <person name="Jeske O."/>
            <person name="Meyerdierks A."/>
            <person name="Storesund J.E."/>
            <person name="Kallscheuer N."/>
            <person name="Luecker S."/>
            <person name="Lage O.M."/>
            <person name="Pohl T."/>
            <person name="Merkel B.J."/>
            <person name="Hornburger P."/>
            <person name="Mueller R.-W."/>
            <person name="Bruemmer F."/>
            <person name="Labrenz M."/>
            <person name="Spormann A.M."/>
            <person name="Op Den Camp H."/>
            <person name="Overmann J."/>
            <person name="Amann R."/>
            <person name="Jetten M.S.M."/>
            <person name="Mascher T."/>
            <person name="Medema M.H."/>
            <person name="Devos D.P."/>
            <person name="Kaster A.-K."/>
            <person name="Ovreas L."/>
            <person name="Rohde M."/>
            <person name="Galperin M.Y."/>
            <person name="Jogler C."/>
        </authorList>
    </citation>
    <scope>NUCLEOTIDE SEQUENCE [LARGE SCALE GENOMIC DNA]</scope>
    <source>
        <strain evidence="5 6">Pla144</strain>
    </source>
</reference>
<gene>
    <name evidence="5" type="primary">htrA_3</name>
    <name evidence="5" type="ORF">Pla144_46680</name>
</gene>
<comment type="caution">
    <text evidence="5">The sequence shown here is derived from an EMBL/GenBank/DDBJ whole genome shotgun (WGS) entry which is preliminary data.</text>
</comment>
<dbReference type="PRINTS" id="PR00834">
    <property type="entry name" value="PROTEASES2C"/>
</dbReference>
<dbReference type="OrthoDB" id="248175at2"/>
<dbReference type="InterPro" id="IPR009003">
    <property type="entry name" value="Peptidase_S1_PA"/>
</dbReference>
<name>A0A5C6CEM3_9BACT</name>
<proteinExistence type="predicted"/>
<feature type="domain" description="PDZ" evidence="4">
    <location>
        <begin position="380"/>
        <end position="465"/>
    </location>
</feature>
<dbReference type="Pfam" id="PF13180">
    <property type="entry name" value="PDZ_2"/>
    <property type="match status" value="1"/>
</dbReference>
<dbReference type="Proteomes" id="UP000318437">
    <property type="component" value="Unassembled WGS sequence"/>
</dbReference>
<evidence type="ECO:0000256" key="3">
    <source>
        <dbReference type="SAM" id="MobiDB-lite"/>
    </source>
</evidence>
<evidence type="ECO:0000256" key="2">
    <source>
        <dbReference type="ARBA" id="ARBA00022801"/>
    </source>
</evidence>
<keyword evidence="1 5" id="KW-0645">Protease</keyword>
<dbReference type="GO" id="GO:0006508">
    <property type="term" value="P:proteolysis"/>
    <property type="evidence" value="ECO:0007669"/>
    <property type="project" value="UniProtKB-KW"/>
</dbReference>
<evidence type="ECO:0000313" key="5">
    <source>
        <dbReference type="EMBL" id="TWU21259.1"/>
    </source>
</evidence>
<dbReference type="SUPFAM" id="SSF50156">
    <property type="entry name" value="PDZ domain-like"/>
    <property type="match status" value="2"/>
</dbReference>